<dbReference type="InterPro" id="IPR004358">
    <property type="entry name" value="Sig_transdc_His_kin-like_C"/>
</dbReference>
<keyword evidence="12" id="KW-0902">Two-component regulatory system</keyword>
<dbReference type="CDD" id="cd00075">
    <property type="entry name" value="HATPase"/>
    <property type="match status" value="1"/>
</dbReference>
<dbReference type="OrthoDB" id="9786919at2"/>
<keyword evidence="6" id="KW-0808">Transferase</keyword>
<dbReference type="PROSITE" id="PS50885">
    <property type="entry name" value="HAMP"/>
    <property type="match status" value="1"/>
</dbReference>
<evidence type="ECO:0000256" key="7">
    <source>
        <dbReference type="ARBA" id="ARBA00022692"/>
    </source>
</evidence>
<dbReference type="InterPro" id="IPR005467">
    <property type="entry name" value="His_kinase_dom"/>
</dbReference>
<dbReference type="GO" id="GO:0000155">
    <property type="term" value="F:phosphorelay sensor kinase activity"/>
    <property type="evidence" value="ECO:0007669"/>
    <property type="project" value="InterPro"/>
</dbReference>
<gene>
    <name evidence="18" type="ORF">D3H35_19390</name>
</gene>
<dbReference type="GO" id="GO:0005524">
    <property type="term" value="F:ATP binding"/>
    <property type="evidence" value="ECO:0007669"/>
    <property type="project" value="UniProtKB-KW"/>
</dbReference>
<evidence type="ECO:0000256" key="15">
    <source>
        <dbReference type="SAM" id="Phobius"/>
    </source>
</evidence>
<comment type="caution">
    <text evidence="18">The sequence shown here is derived from an EMBL/GenBank/DDBJ whole genome shotgun (WGS) entry which is preliminary data.</text>
</comment>
<dbReference type="Gene3D" id="3.30.565.10">
    <property type="entry name" value="Histidine kinase-like ATPase, C-terminal domain"/>
    <property type="match status" value="1"/>
</dbReference>
<dbReference type="InterPro" id="IPR050398">
    <property type="entry name" value="HssS/ArlS-like"/>
</dbReference>
<evidence type="ECO:0000256" key="4">
    <source>
        <dbReference type="ARBA" id="ARBA00022475"/>
    </source>
</evidence>
<dbReference type="InterPro" id="IPR036097">
    <property type="entry name" value="HisK_dim/P_sf"/>
</dbReference>
<evidence type="ECO:0000256" key="9">
    <source>
        <dbReference type="ARBA" id="ARBA00022777"/>
    </source>
</evidence>
<dbReference type="EC" id="2.7.13.3" evidence="3"/>
<dbReference type="GO" id="GO:0005886">
    <property type="term" value="C:plasma membrane"/>
    <property type="evidence" value="ECO:0007669"/>
    <property type="project" value="UniProtKB-SubCell"/>
</dbReference>
<dbReference type="FunFam" id="3.30.565.10:FF:000006">
    <property type="entry name" value="Sensor histidine kinase WalK"/>
    <property type="match status" value="1"/>
</dbReference>
<keyword evidence="14" id="KW-0175">Coiled coil</keyword>
<dbReference type="SUPFAM" id="SSF47384">
    <property type="entry name" value="Homodimeric domain of signal transducing histidine kinase"/>
    <property type="match status" value="1"/>
</dbReference>
<keyword evidence="9 18" id="KW-0418">Kinase</keyword>
<feature type="domain" description="HAMP" evidence="17">
    <location>
        <begin position="192"/>
        <end position="244"/>
    </location>
</feature>
<dbReference type="InterPro" id="IPR003594">
    <property type="entry name" value="HATPase_dom"/>
</dbReference>
<dbReference type="InterPro" id="IPR036890">
    <property type="entry name" value="HATPase_C_sf"/>
</dbReference>
<reference evidence="18 19" key="1">
    <citation type="submission" date="2018-09" db="EMBL/GenBank/DDBJ databases">
        <title>Cohnella cavernae sp. nov., isolated from a karst cave.</title>
        <authorList>
            <person name="Zhu H."/>
        </authorList>
    </citation>
    <scope>NUCLEOTIDE SEQUENCE [LARGE SCALE GENOMIC DNA]</scope>
    <source>
        <strain evidence="18 19">K2E09-144</strain>
    </source>
</reference>
<dbReference type="Gene3D" id="6.10.340.10">
    <property type="match status" value="1"/>
</dbReference>
<dbReference type="Proteomes" id="UP000266340">
    <property type="component" value="Unassembled WGS sequence"/>
</dbReference>
<evidence type="ECO:0000256" key="12">
    <source>
        <dbReference type="ARBA" id="ARBA00023012"/>
    </source>
</evidence>
<name>A0A398CU07_9BACL</name>
<dbReference type="PROSITE" id="PS50109">
    <property type="entry name" value="HIS_KIN"/>
    <property type="match status" value="1"/>
</dbReference>
<keyword evidence="19" id="KW-1185">Reference proteome</keyword>
<proteinExistence type="predicted"/>
<evidence type="ECO:0000256" key="1">
    <source>
        <dbReference type="ARBA" id="ARBA00000085"/>
    </source>
</evidence>
<keyword evidence="13 15" id="KW-0472">Membrane</keyword>
<feature type="transmembrane region" description="Helical" evidence="15">
    <location>
        <begin position="168"/>
        <end position="191"/>
    </location>
</feature>
<dbReference type="Pfam" id="PF02518">
    <property type="entry name" value="HATPase_c"/>
    <property type="match status" value="1"/>
</dbReference>
<accession>A0A398CU07</accession>
<sequence length="493" mass="55336">MNGVGVSIKLKNSLFLAALLFLTVLVLSILVLNGISNHQRDSMEQELLTKTKTANISVKQAYLTTGSNDPQRFIRNRGQQLALDLALYSDLHVVLYDMNGKKAGDSLPQSSSEAIDGSLRYALKGKIAYQAQGESIFYLAPLQGPDSQMGVLQFEYSTAGDRLFHRTIAGLFVAAGAAVLAVSFALGYVYFKRSATSIAKLNRAVDRIREGEYPESRLLRRRDELGKLGQGITYMGLEIRRSMEAMKAEENKLRRALAKLEQLGAAQRQFIGNFSHEFKTPLTSIKAYVELMEMYPDDRDMQTDAVMRIGRETERLYEMVEKVLRLASLEKYDFEFHAQELEIREELLAIIDRMKAKANRFQVKIEEKLAPAHIWADRESLNHIFINLLDNAIKYNVPGGQAIVTGTVEDRRVVVEVKDTGIGIPEEARAHLFEPFYTVNKDRSRLTGGTGLGLSLVKVLVERHGGTIEWLESKTGTVFRVIFPLYTESGESV</sequence>
<evidence type="ECO:0000256" key="6">
    <source>
        <dbReference type="ARBA" id="ARBA00022679"/>
    </source>
</evidence>
<evidence type="ECO:0000256" key="5">
    <source>
        <dbReference type="ARBA" id="ARBA00022553"/>
    </source>
</evidence>
<organism evidence="18 19">
    <name type="scientific">Cohnella faecalis</name>
    <dbReference type="NCBI Taxonomy" id="2315694"/>
    <lineage>
        <taxon>Bacteria</taxon>
        <taxon>Bacillati</taxon>
        <taxon>Bacillota</taxon>
        <taxon>Bacilli</taxon>
        <taxon>Bacillales</taxon>
        <taxon>Paenibacillaceae</taxon>
        <taxon>Cohnella</taxon>
    </lineage>
</organism>
<dbReference type="Pfam" id="PF00512">
    <property type="entry name" value="HisKA"/>
    <property type="match status" value="1"/>
</dbReference>
<dbReference type="PRINTS" id="PR00344">
    <property type="entry name" value="BCTRLSENSOR"/>
</dbReference>
<evidence type="ECO:0000256" key="10">
    <source>
        <dbReference type="ARBA" id="ARBA00022840"/>
    </source>
</evidence>
<dbReference type="InterPro" id="IPR003661">
    <property type="entry name" value="HisK_dim/P_dom"/>
</dbReference>
<keyword evidence="11 15" id="KW-1133">Transmembrane helix</keyword>
<evidence type="ECO:0000259" key="16">
    <source>
        <dbReference type="PROSITE" id="PS50109"/>
    </source>
</evidence>
<dbReference type="CDD" id="cd00082">
    <property type="entry name" value="HisKA"/>
    <property type="match status" value="1"/>
</dbReference>
<evidence type="ECO:0000313" key="19">
    <source>
        <dbReference type="Proteomes" id="UP000266340"/>
    </source>
</evidence>
<evidence type="ECO:0000313" key="18">
    <source>
        <dbReference type="EMBL" id="RIE02801.1"/>
    </source>
</evidence>
<dbReference type="SUPFAM" id="SSF55874">
    <property type="entry name" value="ATPase domain of HSP90 chaperone/DNA topoisomerase II/histidine kinase"/>
    <property type="match status" value="1"/>
</dbReference>
<feature type="coiled-coil region" evidence="14">
    <location>
        <begin position="239"/>
        <end position="266"/>
    </location>
</feature>
<keyword evidence="10" id="KW-0067">ATP-binding</keyword>
<dbReference type="SMART" id="SM00304">
    <property type="entry name" value="HAMP"/>
    <property type="match status" value="1"/>
</dbReference>
<evidence type="ECO:0000256" key="2">
    <source>
        <dbReference type="ARBA" id="ARBA00004651"/>
    </source>
</evidence>
<dbReference type="InterPro" id="IPR003660">
    <property type="entry name" value="HAMP_dom"/>
</dbReference>
<evidence type="ECO:0000256" key="14">
    <source>
        <dbReference type="SAM" id="Coils"/>
    </source>
</evidence>
<dbReference type="AlphaFoldDB" id="A0A398CU07"/>
<keyword evidence="4" id="KW-1003">Cell membrane</keyword>
<keyword evidence="7 15" id="KW-0812">Transmembrane</keyword>
<dbReference type="PANTHER" id="PTHR45528">
    <property type="entry name" value="SENSOR HISTIDINE KINASE CPXA"/>
    <property type="match status" value="1"/>
</dbReference>
<comment type="subcellular location">
    <subcellularLocation>
        <location evidence="2">Cell membrane</location>
        <topology evidence="2">Multi-pass membrane protein</topology>
    </subcellularLocation>
</comment>
<evidence type="ECO:0000259" key="17">
    <source>
        <dbReference type="PROSITE" id="PS50885"/>
    </source>
</evidence>
<dbReference type="SMART" id="SM00388">
    <property type="entry name" value="HisKA"/>
    <property type="match status" value="1"/>
</dbReference>
<dbReference type="Pfam" id="PF00672">
    <property type="entry name" value="HAMP"/>
    <property type="match status" value="1"/>
</dbReference>
<feature type="domain" description="Histidine kinase" evidence="16">
    <location>
        <begin position="273"/>
        <end position="487"/>
    </location>
</feature>
<evidence type="ECO:0000256" key="3">
    <source>
        <dbReference type="ARBA" id="ARBA00012438"/>
    </source>
</evidence>
<comment type="catalytic activity">
    <reaction evidence="1">
        <text>ATP + protein L-histidine = ADP + protein N-phospho-L-histidine.</text>
        <dbReference type="EC" id="2.7.13.3"/>
    </reaction>
</comment>
<evidence type="ECO:0000256" key="11">
    <source>
        <dbReference type="ARBA" id="ARBA00022989"/>
    </source>
</evidence>
<keyword evidence="5" id="KW-0597">Phosphoprotein</keyword>
<feature type="transmembrane region" description="Helical" evidence="15">
    <location>
        <begin position="14"/>
        <end position="35"/>
    </location>
</feature>
<evidence type="ECO:0000256" key="13">
    <source>
        <dbReference type="ARBA" id="ARBA00023136"/>
    </source>
</evidence>
<dbReference type="RefSeq" id="WP_119150836.1">
    <property type="nucleotide sequence ID" value="NZ_JBHSOV010000035.1"/>
</dbReference>
<dbReference type="SMART" id="SM00387">
    <property type="entry name" value="HATPase_c"/>
    <property type="match status" value="1"/>
</dbReference>
<dbReference type="EMBL" id="QXJM01000039">
    <property type="protein sequence ID" value="RIE02801.1"/>
    <property type="molecule type" value="Genomic_DNA"/>
</dbReference>
<dbReference type="PANTHER" id="PTHR45528:SF1">
    <property type="entry name" value="SENSOR HISTIDINE KINASE CPXA"/>
    <property type="match status" value="1"/>
</dbReference>
<protein>
    <recommendedName>
        <fullName evidence="3">histidine kinase</fullName>
        <ecNumber evidence="3">2.7.13.3</ecNumber>
    </recommendedName>
</protein>
<dbReference type="Gene3D" id="1.10.287.130">
    <property type="match status" value="1"/>
</dbReference>
<keyword evidence="8" id="KW-0547">Nucleotide-binding</keyword>
<evidence type="ECO:0000256" key="8">
    <source>
        <dbReference type="ARBA" id="ARBA00022741"/>
    </source>
</evidence>
<dbReference type="CDD" id="cd06225">
    <property type="entry name" value="HAMP"/>
    <property type="match status" value="1"/>
</dbReference>